<protein>
    <submittedName>
        <fullName evidence="1">2'-5' RNA ligase</fullName>
    </submittedName>
</protein>
<sequence length="174" mass="20066">MYLVSAYFDQDSVQKLQNLINAVAEETGNDYMIRNNVPPHLTICAFEQKNTKKAIEIFQSFAGDLQSKTIYIPAIGAFCPNVIYAEVVQNPYLYDLSKKIYQNIKMFPDSKCSKYYMPLQWIPHVTIGKKLTPNQMSRAFEKLLELFHPIEAKIVKLGLSKPNPYIDLAEKYFI</sequence>
<keyword evidence="2" id="KW-1185">Reference proteome</keyword>
<dbReference type="PANTHER" id="PTHR36039">
    <property type="match status" value="1"/>
</dbReference>
<dbReference type="GO" id="GO:0016874">
    <property type="term" value="F:ligase activity"/>
    <property type="evidence" value="ECO:0007669"/>
    <property type="project" value="UniProtKB-KW"/>
</dbReference>
<dbReference type="AlphaFoldDB" id="A0A1H3INQ2"/>
<organism evidence="1 2">
    <name type="scientific">Lachnobacterium bovis DSM 14045</name>
    <dbReference type="NCBI Taxonomy" id="1122142"/>
    <lineage>
        <taxon>Bacteria</taxon>
        <taxon>Bacillati</taxon>
        <taxon>Bacillota</taxon>
        <taxon>Clostridia</taxon>
        <taxon>Lachnospirales</taxon>
        <taxon>Lachnospiraceae</taxon>
        <taxon>Lachnobacterium</taxon>
    </lineage>
</organism>
<keyword evidence="1" id="KW-0436">Ligase</keyword>
<dbReference type="STRING" id="1122142.SAMN02910414_01216"/>
<gene>
    <name evidence="1" type="ORF">SAMN02910414_01216</name>
</gene>
<reference evidence="1 2" key="1">
    <citation type="submission" date="2016-10" db="EMBL/GenBank/DDBJ databases">
        <authorList>
            <person name="de Groot N.N."/>
        </authorList>
    </citation>
    <scope>NUCLEOTIDE SEQUENCE [LARGE SCALE GENOMIC DNA]</scope>
    <source>
        <strain evidence="1 2">DSM 14045</strain>
    </source>
</reference>
<dbReference type="Gene3D" id="3.90.1140.10">
    <property type="entry name" value="Cyclic phosphodiesterase"/>
    <property type="match status" value="1"/>
</dbReference>
<accession>A0A1H3INQ2</accession>
<dbReference type="RefSeq" id="WP_074717085.1">
    <property type="nucleotide sequence ID" value="NZ_FNPG01000012.1"/>
</dbReference>
<dbReference type="Pfam" id="PF13563">
    <property type="entry name" value="2_5_RNA_ligase2"/>
    <property type="match status" value="1"/>
</dbReference>
<dbReference type="SUPFAM" id="SSF55144">
    <property type="entry name" value="LigT-like"/>
    <property type="match status" value="1"/>
</dbReference>
<dbReference type="EMBL" id="FNPG01000012">
    <property type="protein sequence ID" value="SDY28909.1"/>
    <property type="molecule type" value="Genomic_DNA"/>
</dbReference>
<evidence type="ECO:0000313" key="1">
    <source>
        <dbReference type="EMBL" id="SDY28909.1"/>
    </source>
</evidence>
<evidence type="ECO:0000313" key="2">
    <source>
        <dbReference type="Proteomes" id="UP000183918"/>
    </source>
</evidence>
<name>A0A1H3INQ2_9FIRM</name>
<dbReference type="Proteomes" id="UP000183918">
    <property type="component" value="Unassembled WGS sequence"/>
</dbReference>
<dbReference type="PANTHER" id="PTHR36039:SF2">
    <property type="entry name" value="RNA LIGASE_CYCLIC NUCLEOTIDE PHOSPHODIESTERASE FAMILY PROTEIN"/>
    <property type="match status" value="1"/>
</dbReference>
<proteinExistence type="predicted"/>
<dbReference type="OrthoDB" id="463286at2"/>
<dbReference type="InterPro" id="IPR009097">
    <property type="entry name" value="Cyclic_Pdiesterase"/>
</dbReference>